<keyword evidence="12" id="KW-0805">Transcription regulation</keyword>
<dbReference type="Gene3D" id="2.60.40.340">
    <property type="entry name" value="Rel homology domain (RHD), DNA-binding domain"/>
    <property type="match status" value="1"/>
</dbReference>
<dbReference type="InterPro" id="IPR008967">
    <property type="entry name" value="p53-like_TF_DNA-bd_sf"/>
</dbReference>
<keyword evidence="10" id="KW-0832">Ubl conjugation</keyword>
<keyword evidence="5" id="KW-0963">Cytoplasm</keyword>
<evidence type="ECO:0000256" key="11">
    <source>
        <dbReference type="ARBA" id="ARBA00022990"/>
    </source>
</evidence>
<feature type="region of interest" description="Disordered" evidence="21">
    <location>
        <begin position="1023"/>
        <end position="1059"/>
    </location>
</feature>
<dbReference type="Pfam" id="PF00554">
    <property type="entry name" value="RHD_DNA_bind"/>
    <property type="match status" value="1"/>
</dbReference>
<evidence type="ECO:0000256" key="21">
    <source>
        <dbReference type="SAM" id="MobiDB-lite"/>
    </source>
</evidence>
<dbReference type="GO" id="GO:0045944">
    <property type="term" value="P:positive regulation of transcription by RNA polymerase II"/>
    <property type="evidence" value="ECO:0007669"/>
    <property type="project" value="UniProtKB-ARBA"/>
</dbReference>
<evidence type="ECO:0000256" key="1">
    <source>
        <dbReference type="ARBA" id="ARBA00004123"/>
    </source>
</evidence>
<reference evidence="23" key="2">
    <citation type="submission" date="2025-09" db="UniProtKB">
        <authorList>
            <consortium name="Ensembl"/>
        </authorList>
    </citation>
    <scope>IDENTIFICATION</scope>
</reference>
<feature type="compositionally biased region" description="Low complexity" evidence="21">
    <location>
        <begin position="237"/>
        <end position="247"/>
    </location>
</feature>
<accession>A0A8C4Q5V5</accession>
<dbReference type="GO" id="GO:0005694">
    <property type="term" value="C:chromosome"/>
    <property type="evidence" value="ECO:0007669"/>
    <property type="project" value="UniProtKB-SubCell"/>
</dbReference>
<feature type="region of interest" description="Disordered" evidence="21">
    <location>
        <begin position="208"/>
        <end position="268"/>
    </location>
</feature>
<evidence type="ECO:0000256" key="4">
    <source>
        <dbReference type="ARBA" id="ARBA00022454"/>
    </source>
</evidence>
<dbReference type="SUPFAM" id="SSF81296">
    <property type="entry name" value="E set domains"/>
    <property type="match status" value="1"/>
</dbReference>
<evidence type="ECO:0000256" key="8">
    <source>
        <dbReference type="ARBA" id="ARBA00022763"/>
    </source>
</evidence>
<dbReference type="GO" id="GO:0010467">
    <property type="term" value="P:gene expression"/>
    <property type="evidence" value="ECO:0007669"/>
    <property type="project" value="UniProtKB-ARBA"/>
</dbReference>
<dbReference type="InterPro" id="IPR013783">
    <property type="entry name" value="Ig-like_fold"/>
</dbReference>
<comment type="function">
    <text evidence="17">Transcription factor involved, among others, in the transcriptional regulation of osmoprotective and inflammatory genes. Binds the DNA consensus sequence 5'-[ACT][AG]TGGAAA[CAT]A[TA][ATC][CA][ATG][GT][GAC][CG][CT]-3'. Mediates the transcriptional response to hypertonicity. Positively regulates the transcription of LCN2 and S100A4 genes; optimal transactivation of these genes requires the presence of DDX5/DDX17. Also involved in the DNA damage response by preventing formation of R-loops; R-loops are composed of a DNA:RNA hybrid and the associated non-template single-stranded DNA.</text>
</comment>
<evidence type="ECO:0000256" key="6">
    <source>
        <dbReference type="ARBA" id="ARBA00022499"/>
    </source>
</evidence>
<feature type="compositionally biased region" description="Polar residues" evidence="21">
    <location>
        <begin position="930"/>
        <end position="943"/>
    </location>
</feature>
<dbReference type="Ensembl" id="ENSEBUT00000011027.1">
    <property type="protein sequence ID" value="ENSEBUP00000010478.1"/>
    <property type="gene ID" value="ENSEBUG00000006737.1"/>
</dbReference>
<keyword evidence="9" id="KW-0013">ADP-ribosylation</keyword>
<dbReference type="InterPro" id="IPR008366">
    <property type="entry name" value="NFAT"/>
</dbReference>
<feature type="compositionally biased region" description="Polar residues" evidence="21">
    <location>
        <begin position="866"/>
        <end position="912"/>
    </location>
</feature>
<dbReference type="SMART" id="SM00429">
    <property type="entry name" value="IPT"/>
    <property type="match status" value="1"/>
</dbReference>
<evidence type="ECO:0000256" key="3">
    <source>
        <dbReference type="ARBA" id="ARBA00004496"/>
    </source>
</evidence>
<evidence type="ECO:0000256" key="12">
    <source>
        <dbReference type="ARBA" id="ARBA00023015"/>
    </source>
</evidence>
<sequence>MALSWSPGQARQACTGVKLTKGGGQAEKWAACRAGVLWLANGRGHVVERSEHLSFTPWVLLHTADVPCSGDAQGNTPLQHPVQAPSPVAKCPTTIAAIVSTPGAASVAGVSSPSTVSGIFGNEQVCTAASQTPEAASSPIASSPMAQKRRQEMHSPSGPASLIPPPPPKDLLEDASFMSCDEVVVAGCGELSPDPMSELSAGLWTEDSHSNLSTQSGGSPGSPDALQGQCKVRRVSARAFAHASSRHGPPDDSDGDTLLSSSMDDGGGLPCGVHHNPSSFALTVPGSPASPSATPADSGTLGVCAKTTSTISPLLTSQHPNRAEGVHLRILVQPEGQHRARYLTEGSRGSVKDCTQQSFPTVKLEGYNQPAVLQVFVGSDSGRVRPHGFYQACRVTGRNTTPCTELDIEGTTVIEVPLDPANDMALAVDCVGILKLRNADVEARVGPIRAKKKSTRVRLVFRVTLPQPNGSLLTLQAPSTPILCTQPAGTPEILKKSLLSCSAHGGEELFLIGKNFLRGLKVIFQESNPDGTAKWNAEAEIDTEYFHQNHVIVKVPPYRDVGIAAPVTVGIIVSSSAGHSHETQAFTYTPVPATQCTSSLNVKSEEMTDSTCTIEETTKEGAQMLLLPKLDDPSIMDVSTPLCLTIRHGGDQKLGPSLTEPGGVEVSYEESPPKEHVEKSTAKQFSLSSTSWMKPEGLESCATTAFSSLLEHQEQQHPAPPSQQLQTKDKKLHLPTLEVQMQPISSPPQQQQHDVTQVMTHRQQDVPLLQTQQLLQEQFLQQDISSFQQQQQQPLPQQEHKLQHISVLQSKHQQLQQPDTNVLQPQQNVQQQEFVQLQPQNLQQHDSQSQNLQQQDLVQLHSQQQHITPLQSQHLQQQEMASLQSQHFHQQDINQLQSHQKQNPTQLQSQHLQQKDMVPIQSQQQHVQQDIASLQSHQQQNVTPLQSEQDLVQLLQTQPLHVQHHEVRLSQTELQQPQMQHSEPSLCLSQQQEQLHCQQVEQQHQPLEEQQQNHYLQAQMMHTPQQLQFQQQQNRSSQSKQCILPQMHSPDNHSHQWEQQQPVQPFVGSGFMLRMQHSNTGNEMSSTNQLPAVPEIPFPGNHNPSTMLLQVPPLTLDAGINSNRCSGDQPSSMALLQEVGLPVFGLHAAEDEKMEECCEQEHASGTDVMGSTCDSSIKSRPQQTVVDAPQAGGGMCAEDLETVNMVIEMQQALEEAHSQQSDMATRHAPATFQLPEAMDMQASIGTKTINQTLKDNAFTMLVSDPPFPPVVSEPGESCRSEPQASFFPVDADQNDETPLKVSELHSPSSRMHAEEVLHILGNSQSQYDIMSTLPQSVPPTAPCLHTASEVVVSAPAESCVENVVKLQTVEARQQPMLFDISQLDQSNLSSLSLSTNSSTSIRYPAVFLQSKTKDDTFQMSKQLKVPIQSQSKKLLTCPQMLHFTSTGVMQTESPDPEAMQLSSSMKLPTSVAMMQQSMPFMSALQAPLAVSSTFGRAQATVVSSVTKAAMATGSGTFQDTTAKSGTVDCGLSQQTTLLLPPGALLSTAPSLSPQIQLAPISSQPIISVLPTQALLAPQIVNCSPNPTVSHVSASQARPVFMTLSSGANGQCVSMCEIPSALPGPVTNVMTPSSGISVSGMAGGFIQTHLIQTPLVVSNLLSARPYPVQNVPSQSQPDLLLLVRLNNGENKLHMLCSHLYYSQA</sequence>
<dbReference type="PROSITE" id="PS50254">
    <property type="entry name" value="REL_2"/>
    <property type="match status" value="1"/>
</dbReference>
<keyword evidence="11" id="KW-0007">Acetylation</keyword>
<evidence type="ECO:0000313" key="24">
    <source>
        <dbReference type="Proteomes" id="UP000694388"/>
    </source>
</evidence>
<dbReference type="GO" id="GO:0005667">
    <property type="term" value="C:transcription regulator complex"/>
    <property type="evidence" value="ECO:0007669"/>
    <property type="project" value="TreeGrafter"/>
</dbReference>
<dbReference type="PANTHER" id="PTHR12533:SF10">
    <property type="entry name" value="NUCLEAR FACTOR OF ACTIVATED T-CELLS 5"/>
    <property type="match status" value="1"/>
</dbReference>
<dbReference type="GO" id="GO:0000981">
    <property type="term" value="F:DNA-binding transcription factor activity, RNA polymerase II-specific"/>
    <property type="evidence" value="ECO:0007669"/>
    <property type="project" value="TreeGrafter"/>
</dbReference>
<dbReference type="InterPro" id="IPR037059">
    <property type="entry name" value="RHD_DNA_bind_dom_sf"/>
</dbReference>
<keyword evidence="16" id="KW-0539">Nucleus</keyword>
<feature type="compositionally biased region" description="Low complexity" evidence="21">
    <location>
        <begin position="1025"/>
        <end position="1041"/>
    </location>
</feature>
<dbReference type="InterPro" id="IPR014756">
    <property type="entry name" value="Ig_E-set"/>
</dbReference>
<dbReference type="GO" id="GO:1902531">
    <property type="term" value="P:regulation of intracellular signal transduction"/>
    <property type="evidence" value="ECO:0007669"/>
    <property type="project" value="UniProtKB-ARBA"/>
</dbReference>
<dbReference type="FunFam" id="2.60.40.10:FF:000174">
    <property type="entry name" value="Nuclear factor of activated T-cells 5, tonicity-responsive"/>
    <property type="match status" value="1"/>
</dbReference>
<reference evidence="23" key="1">
    <citation type="submission" date="2025-08" db="UniProtKB">
        <authorList>
            <consortium name="Ensembl"/>
        </authorList>
    </citation>
    <scope>IDENTIFICATION</scope>
</reference>
<evidence type="ECO:0000259" key="22">
    <source>
        <dbReference type="PROSITE" id="PS50254"/>
    </source>
</evidence>
<protein>
    <recommendedName>
        <fullName evidence="19">Nuclear factor of activated T-cells 5</fullName>
    </recommendedName>
    <alternativeName>
        <fullName evidence="20">T-cell transcription factor NFAT5</fullName>
    </alternativeName>
</protein>
<dbReference type="InterPro" id="IPR002909">
    <property type="entry name" value="IPT_dom"/>
</dbReference>
<keyword evidence="4" id="KW-0158">Chromosome</keyword>
<evidence type="ECO:0000256" key="18">
    <source>
        <dbReference type="ARBA" id="ARBA00065799"/>
    </source>
</evidence>
<feature type="compositionally biased region" description="Low complexity" evidence="21">
    <location>
        <begin position="133"/>
        <end position="146"/>
    </location>
</feature>
<comment type="subcellular location">
    <subcellularLocation>
        <location evidence="2">Chromosome</location>
    </subcellularLocation>
    <subcellularLocation>
        <location evidence="3">Cytoplasm</location>
    </subcellularLocation>
    <subcellularLocation>
        <location evidence="1">Nucleus</location>
    </subcellularLocation>
</comment>
<dbReference type="GO" id="GO:0000978">
    <property type="term" value="F:RNA polymerase II cis-regulatory region sequence-specific DNA binding"/>
    <property type="evidence" value="ECO:0007669"/>
    <property type="project" value="InterPro"/>
</dbReference>
<keyword evidence="15" id="KW-0804">Transcription</keyword>
<feature type="region of interest" description="Disordered" evidence="21">
    <location>
        <begin position="130"/>
        <end position="173"/>
    </location>
</feature>
<evidence type="ECO:0000256" key="13">
    <source>
        <dbReference type="ARBA" id="ARBA00023125"/>
    </source>
</evidence>
<dbReference type="FunFam" id="2.60.40.340:FF:000002">
    <property type="entry name" value="Nuclear factor of activated T-cells 5, tonicity-responsive"/>
    <property type="match status" value="1"/>
</dbReference>
<evidence type="ECO:0000256" key="2">
    <source>
        <dbReference type="ARBA" id="ARBA00004286"/>
    </source>
</evidence>
<evidence type="ECO:0000256" key="16">
    <source>
        <dbReference type="ARBA" id="ARBA00023242"/>
    </source>
</evidence>
<dbReference type="PANTHER" id="PTHR12533">
    <property type="entry name" value="NFAT"/>
    <property type="match status" value="1"/>
</dbReference>
<evidence type="ECO:0000256" key="9">
    <source>
        <dbReference type="ARBA" id="ARBA00022765"/>
    </source>
</evidence>
<feature type="domain" description="RHD" evidence="22">
    <location>
        <begin position="310"/>
        <end position="489"/>
    </location>
</feature>
<dbReference type="PRINTS" id="PR01789">
    <property type="entry name" value="NUCFACTORATC"/>
</dbReference>
<dbReference type="GO" id="GO:0033173">
    <property type="term" value="P:calcineurin-NFAT signaling cascade"/>
    <property type="evidence" value="ECO:0007669"/>
    <property type="project" value="TreeGrafter"/>
</dbReference>
<evidence type="ECO:0000256" key="20">
    <source>
        <dbReference type="ARBA" id="ARBA00080722"/>
    </source>
</evidence>
<keyword evidence="14" id="KW-0010">Activator</keyword>
<proteinExistence type="predicted"/>
<dbReference type="Proteomes" id="UP000694388">
    <property type="component" value="Unplaced"/>
</dbReference>
<evidence type="ECO:0000256" key="10">
    <source>
        <dbReference type="ARBA" id="ARBA00022843"/>
    </source>
</evidence>
<keyword evidence="13" id="KW-0238">DNA-binding</keyword>
<dbReference type="GO" id="GO:0005737">
    <property type="term" value="C:cytoplasm"/>
    <property type="evidence" value="ECO:0007669"/>
    <property type="project" value="UniProtKB-SubCell"/>
</dbReference>
<evidence type="ECO:0000256" key="19">
    <source>
        <dbReference type="ARBA" id="ARBA00072227"/>
    </source>
</evidence>
<keyword evidence="8" id="KW-0227">DNA damage</keyword>
<evidence type="ECO:0000256" key="5">
    <source>
        <dbReference type="ARBA" id="ARBA00022490"/>
    </source>
</evidence>
<evidence type="ECO:0000256" key="17">
    <source>
        <dbReference type="ARBA" id="ARBA00055141"/>
    </source>
</evidence>
<dbReference type="GO" id="GO:0006974">
    <property type="term" value="P:DNA damage response"/>
    <property type="evidence" value="ECO:0007669"/>
    <property type="project" value="UniProtKB-KW"/>
</dbReference>
<name>A0A8C4Q5V5_EPTBU</name>
<dbReference type="InterPro" id="IPR032397">
    <property type="entry name" value="RHD_dimer"/>
</dbReference>
<feature type="compositionally biased region" description="Basic and acidic residues" evidence="21">
    <location>
        <begin position="671"/>
        <end position="681"/>
    </location>
</feature>
<keyword evidence="7" id="KW-0597">Phosphoprotein</keyword>
<dbReference type="GO" id="GO:0005634">
    <property type="term" value="C:nucleus"/>
    <property type="evidence" value="ECO:0007669"/>
    <property type="project" value="UniProtKB-SubCell"/>
</dbReference>
<dbReference type="Gene3D" id="2.60.40.10">
    <property type="entry name" value="Immunoglobulins"/>
    <property type="match status" value="1"/>
</dbReference>
<evidence type="ECO:0000256" key="7">
    <source>
        <dbReference type="ARBA" id="ARBA00022553"/>
    </source>
</evidence>
<comment type="subunit">
    <text evidence="18">Homodimer when bound to DNA, completely encircles its DNA target. Interacts with CIDEC; this interaction is direct and retains NFAT5 in the cytoplasm. Does not bind with Fos and Jun transcription factors. Interacts with DDX5 and DDX17; this interaction leads to DDX5/DDX17 recruitment to LNC2 and S100A4 promoters and NFAT5-mediated DDX5/DDX17-enhanced transactivation.</text>
</comment>
<feature type="region of interest" description="Disordered" evidence="21">
    <location>
        <begin position="651"/>
        <end position="688"/>
    </location>
</feature>
<evidence type="ECO:0000256" key="14">
    <source>
        <dbReference type="ARBA" id="ARBA00023159"/>
    </source>
</evidence>
<dbReference type="CDD" id="cd07882">
    <property type="entry name" value="RHD-n_TonEBP"/>
    <property type="match status" value="1"/>
</dbReference>
<dbReference type="InterPro" id="IPR015646">
    <property type="entry name" value="NFAT5_RHD_DNA-bd"/>
</dbReference>
<dbReference type="GeneTree" id="ENSGT00940000155213"/>
<feature type="region of interest" description="Disordered" evidence="21">
    <location>
        <begin position="863"/>
        <end position="943"/>
    </location>
</feature>
<dbReference type="Pfam" id="PF16179">
    <property type="entry name" value="RHD_dimer"/>
    <property type="match status" value="1"/>
</dbReference>
<dbReference type="SUPFAM" id="SSF49417">
    <property type="entry name" value="p53-like transcription factors"/>
    <property type="match status" value="1"/>
</dbReference>
<organism evidence="23 24">
    <name type="scientific">Eptatretus burgeri</name>
    <name type="common">Inshore hagfish</name>
    <dbReference type="NCBI Taxonomy" id="7764"/>
    <lineage>
        <taxon>Eukaryota</taxon>
        <taxon>Metazoa</taxon>
        <taxon>Chordata</taxon>
        <taxon>Craniata</taxon>
        <taxon>Vertebrata</taxon>
        <taxon>Cyclostomata</taxon>
        <taxon>Myxini</taxon>
        <taxon>Myxiniformes</taxon>
        <taxon>Myxinidae</taxon>
        <taxon>Eptatretinae</taxon>
        <taxon>Eptatretus</taxon>
    </lineage>
</organism>
<evidence type="ECO:0000313" key="23">
    <source>
        <dbReference type="Ensembl" id="ENSEBUP00000010478.1"/>
    </source>
</evidence>
<keyword evidence="6" id="KW-1017">Isopeptide bond</keyword>
<evidence type="ECO:0000256" key="15">
    <source>
        <dbReference type="ARBA" id="ARBA00023163"/>
    </source>
</evidence>
<dbReference type="InterPro" id="IPR011539">
    <property type="entry name" value="RHD_DNA_bind_dom"/>
</dbReference>
<keyword evidence="24" id="KW-1185">Reference proteome</keyword>